<dbReference type="EMBL" id="AP025591">
    <property type="protein sequence ID" value="BDG04665.1"/>
    <property type="molecule type" value="Genomic_DNA"/>
</dbReference>
<feature type="compositionally biased region" description="Low complexity" evidence="1">
    <location>
        <begin position="92"/>
        <end position="101"/>
    </location>
</feature>
<accession>A0ABM7WYV3</accession>
<feature type="region of interest" description="Disordered" evidence="1">
    <location>
        <begin position="91"/>
        <end position="114"/>
    </location>
</feature>
<gene>
    <name evidence="2" type="ORF">AMOR_36610</name>
</gene>
<name>A0ABM7WYV3_9BACT</name>
<dbReference type="Proteomes" id="UP001162891">
    <property type="component" value="Chromosome"/>
</dbReference>
<dbReference type="RefSeq" id="WP_248353112.1">
    <property type="nucleotide sequence ID" value="NZ_AP025591.1"/>
</dbReference>
<reference evidence="3" key="1">
    <citation type="journal article" date="2022" name="Int. J. Syst. Evol. Microbiol.">
        <title>Anaeromyxobacter oryzae sp. nov., Anaeromyxobacter diazotrophicus sp. nov. and Anaeromyxobacter paludicola sp. nov., isolated from paddy soils.</title>
        <authorList>
            <person name="Itoh H."/>
            <person name="Xu Z."/>
            <person name="Mise K."/>
            <person name="Masuda Y."/>
            <person name="Ushijima N."/>
            <person name="Hayakawa C."/>
            <person name="Shiratori Y."/>
            <person name="Senoo K."/>
        </authorList>
    </citation>
    <scope>NUCLEOTIDE SEQUENCE [LARGE SCALE GENOMIC DNA]</scope>
    <source>
        <strain evidence="3">Red232</strain>
    </source>
</reference>
<organism evidence="2 3">
    <name type="scientific">Anaeromyxobacter oryzae</name>
    <dbReference type="NCBI Taxonomy" id="2918170"/>
    <lineage>
        <taxon>Bacteria</taxon>
        <taxon>Pseudomonadati</taxon>
        <taxon>Myxococcota</taxon>
        <taxon>Myxococcia</taxon>
        <taxon>Myxococcales</taxon>
        <taxon>Cystobacterineae</taxon>
        <taxon>Anaeromyxobacteraceae</taxon>
        <taxon>Anaeromyxobacter</taxon>
    </lineage>
</organism>
<protein>
    <submittedName>
        <fullName evidence="2">Uncharacterized protein</fullName>
    </submittedName>
</protein>
<sequence length="114" mass="12189">MRLEDVLRNPVLKRALAAGEEGMGKVVGKLLASDRVTTGLSSLVTSAMQARETFERGVQQALHAANLPSRDDVASLKRKLEELESMIDGLSARVDAPPAAARARHEADEPDDAA</sequence>
<evidence type="ECO:0000313" key="2">
    <source>
        <dbReference type="EMBL" id="BDG04665.1"/>
    </source>
</evidence>
<keyword evidence="3" id="KW-1185">Reference proteome</keyword>
<proteinExistence type="predicted"/>
<evidence type="ECO:0000313" key="3">
    <source>
        <dbReference type="Proteomes" id="UP001162891"/>
    </source>
</evidence>
<evidence type="ECO:0000256" key="1">
    <source>
        <dbReference type="SAM" id="MobiDB-lite"/>
    </source>
</evidence>